<accession>A0A0C5VJN9</accession>
<dbReference type="EMBL" id="CP007142">
    <property type="protein sequence ID" value="AJQ93608.1"/>
    <property type="molecule type" value="Genomic_DNA"/>
</dbReference>
<feature type="signal peptide" evidence="5">
    <location>
        <begin position="1"/>
        <end position="24"/>
    </location>
</feature>
<evidence type="ECO:0000313" key="8">
    <source>
        <dbReference type="Proteomes" id="UP000032266"/>
    </source>
</evidence>
<dbReference type="RefSeq" id="WP_044616353.1">
    <property type="nucleotide sequence ID" value="NZ_CP007142.1"/>
</dbReference>
<dbReference type="PANTHER" id="PTHR30290">
    <property type="entry name" value="PERIPLASMIC BINDING COMPONENT OF ABC TRANSPORTER"/>
    <property type="match status" value="1"/>
</dbReference>
<dbReference type="InterPro" id="IPR000914">
    <property type="entry name" value="SBP_5_dom"/>
</dbReference>
<name>A0A0C5VJN9_9GAMM</name>
<feature type="domain" description="Solute-binding protein family 5" evidence="6">
    <location>
        <begin position="81"/>
        <end position="461"/>
    </location>
</feature>
<dbReference type="PANTHER" id="PTHR30290:SF10">
    <property type="entry name" value="PERIPLASMIC OLIGOPEPTIDE-BINDING PROTEIN-RELATED"/>
    <property type="match status" value="1"/>
</dbReference>
<keyword evidence="3" id="KW-0813">Transport</keyword>
<dbReference type="CDD" id="cd08504">
    <property type="entry name" value="PBP2_OppA"/>
    <property type="match status" value="1"/>
</dbReference>
<dbReference type="KEGG" id="gsn:YC6258_01560"/>
<dbReference type="PIRSF" id="PIRSF002741">
    <property type="entry name" value="MppA"/>
    <property type="match status" value="1"/>
</dbReference>
<dbReference type="HOGENOM" id="CLU_017028_0_3_6"/>
<dbReference type="Proteomes" id="UP000032266">
    <property type="component" value="Chromosome"/>
</dbReference>
<dbReference type="STRING" id="1445510.YC6258_01560"/>
<dbReference type="Pfam" id="PF00496">
    <property type="entry name" value="SBP_bac_5"/>
    <property type="match status" value="1"/>
</dbReference>
<evidence type="ECO:0000256" key="2">
    <source>
        <dbReference type="ARBA" id="ARBA00005695"/>
    </source>
</evidence>
<dbReference type="FunFam" id="3.10.105.10:FF:000001">
    <property type="entry name" value="Oligopeptide ABC transporter, oligopeptide-binding protein"/>
    <property type="match status" value="1"/>
</dbReference>
<dbReference type="GO" id="GO:1904680">
    <property type="term" value="F:peptide transmembrane transporter activity"/>
    <property type="evidence" value="ECO:0007669"/>
    <property type="project" value="TreeGrafter"/>
</dbReference>
<gene>
    <name evidence="7" type="ORF">YC6258_01560</name>
</gene>
<dbReference type="OrthoDB" id="9801912at2"/>
<comment type="similarity">
    <text evidence="2">Belongs to the bacterial solute-binding protein 5 family.</text>
</comment>
<evidence type="ECO:0000256" key="1">
    <source>
        <dbReference type="ARBA" id="ARBA00004196"/>
    </source>
</evidence>
<evidence type="ECO:0000313" key="7">
    <source>
        <dbReference type="EMBL" id="AJQ93608.1"/>
    </source>
</evidence>
<comment type="subcellular location">
    <subcellularLocation>
        <location evidence="1">Cell envelope</location>
    </subcellularLocation>
</comment>
<keyword evidence="4 5" id="KW-0732">Signal</keyword>
<protein>
    <submittedName>
        <fullName evidence="7">ABC-type oligopeptide transport system, periplasmic component</fullName>
    </submittedName>
</protein>
<sequence>MKVITKTIAAGIISVAMLSPMAYAKKHPITGEELAANQTYTYRLLDEIDSLDPQLIEGVDASHVARDLFEGLVNQDTDGNLMPGVAQRWVATPDNMSFRFYLRQNAKWSNGDPVTAHDFVYAWRRLADPATASPYSWFIEIMNVENASAIVSGEKEPSTLGVKAVDDYTLDVKLSQPMPYFPKMVAHTSTFPVNQKVIEKFGADWTKPGNMVGNGAYVLTEYVVNERSVRERNKYYWNNDATIIDKVVAMVINDENQAYARFKAGEVMKTDIPAGQFQRLLKENPEETKSMPQLCTYYYNFNMTRAPFDDVRVRQALSYAIDRDVIAERILGAGQTSAYVFTPPKTNGFVTPDLAWEHMTQKERDQKAKELLAEAGFSKANPLKLAILYNTSEDHKKIAIAISQMWKQKLGVDASLENLEWKTYLETKKLPDYDVSRAGWCGDYNEASTFLTLMMSDNAQNDSKYKNPQYDALMKESTGMADPNVNYTQAEQLLARDMPIAPIYHYAEDIAISKYLKGWPYNNIEQNIYSKDLYIIAH</sequence>
<keyword evidence="8" id="KW-1185">Reference proteome</keyword>
<dbReference type="GO" id="GO:0043190">
    <property type="term" value="C:ATP-binding cassette (ABC) transporter complex"/>
    <property type="evidence" value="ECO:0007669"/>
    <property type="project" value="InterPro"/>
</dbReference>
<dbReference type="Gene3D" id="3.90.76.10">
    <property type="entry name" value="Dipeptide-binding Protein, Domain 1"/>
    <property type="match status" value="1"/>
</dbReference>
<dbReference type="FunFam" id="3.90.76.10:FF:000001">
    <property type="entry name" value="Oligopeptide ABC transporter substrate-binding protein"/>
    <property type="match status" value="1"/>
</dbReference>
<dbReference type="InterPro" id="IPR030678">
    <property type="entry name" value="Peptide/Ni-bd"/>
</dbReference>
<feature type="chain" id="PRO_5002183706" evidence="5">
    <location>
        <begin position="25"/>
        <end position="538"/>
    </location>
</feature>
<dbReference type="AlphaFoldDB" id="A0A0C5VJN9"/>
<organism evidence="7 8">
    <name type="scientific">Gynuella sunshinyii YC6258</name>
    <dbReference type="NCBI Taxonomy" id="1445510"/>
    <lineage>
        <taxon>Bacteria</taxon>
        <taxon>Pseudomonadati</taxon>
        <taxon>Pseudomonadota</taxon>
        <taxon>Gammaproteobacteria</taxon>
        <taxon>Oceanospirillales</taxon>
        <taxon>Saccharospirillaceae</taxon>
        <taxon>Gynuella</taxon>
    </lineage>
</organism>
<dbReference type="GO" id="GO:0030288">
    <property type="term" value="C:outer membrane-bounded periplasmic space"/>
    <property type="evidence" value="ECO:0007669"/>
    <property type="project" value="TreeGrafter"/>
</dbReference>
<dbReference type="InterPro" id="IPR039424">
    <property type="entry name" value="SBP_5"/>
</dbReference>
<dbReference type="Gene3D" id="3.10.105.10">
    <property type="entry name" value="Dipeptide-binding Protein, Domain 3"/>
    <property type="match status" value="1"/>
</dbReference>
<evidence type="ECO:0000256" key="3">
    <source>
        <dbReference type="ARBA" id="ARBA00022448"/>
    </source>
</evidence>
<evidence type="ECO:0000256" key="5">
    <source>
        <dbReference type="SAM" id="SignalP"/>
    </source>
</evidence>
<dbReference type="SUPFAM" id="SSF53850">
    <property type="entry name" value="Periplasmic binding protein-like II"/>
    <property type="match status" value="1"/>
</dbReference>
<dbReference type="PATRIC" id="fig|1445510.3.peg.1526"/>
<reference evidence="7 8" key="1">
    <citation type="submission" date="2014-01" db="EMBL/GenBank/DDBJ databases">
        <title>Full genme sequencing of cellulolytic bacterium Gynuella sunshinyii YC6258T gen. nov., sp. nov.</title>
        <authorList>
            <person name="Khan H."/>
            <person name="Chung E.J."/>
            <person name="Chung Y.R."/>
        </authorList>
    </citation>
    <scope>NUCLEOTIDE SEQUENCE [LARGE SCALE GENOMIC DNA]</scope>
    <source>
        <strain evidence="7 8">YC6258</strain>
    </source>
</reference>
<dbReference type="GO" id="GO:0015833">
    <property type="term" value="P:peptide transport"/>
    <property type="evidence" value="ECO:0007669"/>
    <property type="project" value="TreeGrafter"/>
</dbReference>
<dbReference type="Gene3D" id="3.40.190.10">
    <property type="entry name" value="Periplasmic binding protein-like II"/>
    <property type="match status" value="1"/>
</dbReference>
<proteinExistence type="inferred from homology"/>
<evidence type="ECO:0000256" key="4">
    <source>
        <dbReference type="ARBA" id="ARBA00022729"/>
    </source>
</evidence>
<evidence type="ECO:0000259" key="6">
    <source>
        <dbReference type="Pfam" id="PF00496"/>
    </source>
</evidence>